<dbReference type="Pfam" id="PF04892">
    <property type="entry name" value="VanZ"/>
    <property type="match status" value="1"/>
</dbReference>
<keyword evidence="1" id="KW-0812">Transmembrane</keyword>
<protein>
    <submittedName>
        <fullName evidence="3">VanZ like family protein</fullName>
    </submittedName>
</protein>
<evidence type="ECO:0000259" key="2">
    <source>
        <dbReference type="Pfam" id="PF04892"/>
    </source>
</evidence>
<keyword evidence="4" id="KW-1185">Reference proteome</keyword>
<dbReference type="STRING" id="1005928.SAMN04487859_12437"/>
<dbReference type="PANTHER" id="PTHR28008:SF1">
    <property type="entry name" value="DOMAIN PROTEIN, PUTATIVE (AFU_ORTHOLOGUE AFUA_3G10980)-RELATED"/>
    <property type="match status" value="1"/>
</dbReference>
<feature type="domain" description="VanZ-like" evidence="2">
    <location>
        <begin position="31"/>
        <end position="100"/>
    </location>
</feature>
<dbReference type="PANTHER" id="PTHR28008">
    <property type="entry name" value="DOMAIN PROTEIN, PUTATIVE (AFU_ORTHOLOGUE AFUA_3G10980)-RELATED"/>
    <property type="match status" value="1"/>
</dbReference>
<dbReference type="EMBL" id="FOVP01000024">
    <property type="protein sequence ID" value="SFO30242.1"/>
    <property type="molecule type" value="Genomic_DNA"/>
</dbReference>
<name>A0A1I5G2N4_9RHOB</name>
<keyword evidence="1" id="KW-0472">Membrane</keyword>
<organism evidence="3 4">
    <name type="scientific">Roseovarius lutimaris</name>
    <dbReference type="NCBI Taxonomy" id="1005928"/>
    <lineage>
        <taxon>Bacteria</taxon>
        <taxon>Pseudomonadati</taxon>
        <taxon>Pseudomonadota</taxon>
        <taxon>Alphaproteobacteria</taxon>
        <taxon>Rhodobacterales</taxon>
        <taxon>Roseobacteraceae</taxon>
        <taxon>Roseovarius</taxon>
    </lineage>
</organism>
<gene>
    <name evidence="3" type="ORF">SAMN04487859_12437</name>
</gene>
<dbReference type="InterPro" id="IPR006976">
    <property type="entry name" value="VanZ-like"/>
</dbReference>
<evidence type="ECO:0000313" key="4">
    <source>
        <dbReference type="Proteomes" id="UP000198599"/>
    </source>
</evidence>
<sequence>MMLKLTLVIALVIAAFTLTPPGASEPGIAGGDKLMHFLTFAVLAMPMAYTGRFPMLWIVLVAASYGGLIELIQPYVGRSAEWGDWLADGLGAFLGAWLAARIGRRGRAS</sequence>
<proteinExistence type="predicted"/>
<dbReference type="NCBIfam" id="NF037970">
    <property type="entry name" value="vanZ_1"/>
    <property type="match status" value="1"/>
</dbReference>
<feature type="transmembrane region" description="Helical" evidence="1">
    <location>
        <begin position="56"/>
        <end position="76"/>
    </location>
</feature>
<keyword evidence="1" id="KW-1133">Transmembrane helix</keyword>
<dbReference type="AlphaFoldDB" id="A0A1I5G2N4"/>
<dbReference type="Proteomes" id="UP000198599">
    <property type="component" value="Unassembled WGS sequence"/>
</dbReference>
<reference evidence="4" key="1">
    <citation type="submission" date="2016-10" db="EMBL/GenBank/DDBJ databases">
        <authorList>
            <person name="Varghese N."/>
            <person name="Submissions S."/>
        </authorList>
    </citation>
    <scope>NUCLEOTIDE SEQUENCE [LARGE SCALE GENOMIC DNA]</scope>
    <source>
        <strain evidence="4">DSM 28463</strain>
    </source>
</reference>
<evidence type="ECO:0000313" key="3">
    <source>
        <dbReference type="EMBL" id="SFO30242.1"/>
    </source>
</evidence>
<dbReference type="OrthoDB" id="582407at2"/>
<accession>A0A1I5G2N4</accession>
<evidence type="ECO:0000256" key="1">
    <source>
        <dbReference type="SAM" id="Phobius"/>
    </source>
</evidence>